<evidence type="ECO:0000313" key="5">
    <source>
        <dbReference type="Proteomes" id="UP001482620"/>
    </source>
</evidence>
<dbReference type="InterPro" id="IPR045054">
    <property type="entry name" value="P4HA-like"/>
</dbReference>
<proteinExistence type="predicted"/>
<keyword evidence="5" id="KW-1185">Reference proteome</keyword>
<feature type="non-terminal residue" evidence="4">
    <location>
        <position position="1"/>
    </location>
</feature>
<keyword evidence="3" id="KW-0408">Iron</keyword>
<evidence type="ECO:0000256" key="1">
    <source>
        <dbReference type="ARBA" id="ARBA00022723"/>
    </source>
</evidence>
<keyword evidence="2" id="KW-0847">Vitamin C</keyword>
<reference evidence="4 5" key="1">
    <citation type="submission" date="2021-06" db="EMBL/GenBank/DDBJ databases">
        <authorList>
            <person name="Palmer J.M."/>
        </authorList>
    </citation>
    <scope>NUCLEOTIDE SEQUENCE [LARGE SCALE GENOMIC DNA]</scope>
    <source>
        <strain evidence="5">if_2019</strain>
        <tissue evidence="4">Muscle</tissue>
    </source>
</reference>
<evidence type="ECO:0000256" key="2">
    <source>
        <dbReference type="ARBA" id="ARBA00022896"/>
    </source>
</evidence>
<sequence>LARATVRDPKTGVLTTANYRVSKSAWLEGEEDPVIDRVNQRIEDITGLTVQTAELLQVANYGVGGQYEPHFDFSRKEEPDAFKRLGTGNRLATILNYVSTSIQSPLIIDQLWKPHLSNYGFYRKVTMAAIHLCCMCSSTMV</sequence>
<protein>
    <submittedName>
        <fullName evidence="4">Prolyl 4-hydroxylase, alpha polypeptide</fullName>
    </submittedName>
</protein>
<organism evidence="4 5">
    <name type="scientific">Ilyodon furcidens</name>
    <name type="common">goldbreast splitfin</name>
    <dbReference type="NCBI Taxonomy" id="33524"/>
    <lineage>
        <taxon>Eukaryota</taxon>
        <taxon>Metazoa</taxon>
        <taxon>Chordata</taxon>
        <taxon>Craniata</taxon>
        <taxon>Vertebrata</taxon>
        <taxon>Euteleostomi</taxon>
        <taxon>Actinopterygii</taxon>
        <taxon>Neopterygii</taxon>
        <taxon>Teleostei</taxon>
        <taxon>Neoteleostei</taxon>
        <taxon>Acanthomorphata</taxon>
        <taxon>Ovalentaria</taxon>
        <taxon>Atherinomorphae</taxon>
        <taxon>Cyprinodontiformes</taxon>
        <taxon>Goodeidae</taxon>
        <taxon>Ilyodon</taxon>
    </lineage>
</organism>
<gene>
    <name evidence="4" type="primary">P4HA2_2</name>
    <name evidence="4" type="ORF">ILYODFUR_022676</name>
</gene>
<dbReference type="Proteomes" id="UP001482620">
    <property type="component" value="Unassembled WGS sequence"/>
</dbReference>
<evidence type="ECO:0000313" key="4">
    <source>
        <dbReference type="EMBL" id="MEQ2248791.1"/>
    </source>
</evidence>
<accession>A0ABV0UUF0</accession>
<dbReference type="Gene3D" id="2.60.120.620">
    <property type="entry name" value="q2cbj1_9rhob like domain"/>
    <property type="match status" value="1"/>
</dbReference>
<name>A0ABV0UUF0_9TELE</name>
<dbReference type="EMBL" id="JAHRIQ010083616">
    <property type="protein sequence ID" value="MEQ2248791.1"/>
    <property type="molecule type" value="Genomic_DNA"/>
</dbReference>
<comment type="caution">
    <text evidence="4">The sequence shown here is derived from an EMBL/GenBank/DDBJ whole genome shotgun (WGS) entry which is preliminary data.</text>
</comment>
<keyword evidence="1" id="KW-0479">Metal-binding</keyword>
<evidence type="ECO:0000256" key="3">
    <source>
        <dbReference type="ARBA" id="ARBA00023004"/>
    </source>
</evidence>
<dbReference type="PANTHER" id="PTHR10869:SF244">
    <property type="entry name" value="PROLYL 4-HYDROXYLASE SUBUNIT ALPHA-2"/>
    <property type="match status" value="1"/>
</dbReference>
<dbReference type="PANTHER" id="PTHR10869">
    <property type="entry name" value="PROLYL 4-HYDROXYLASE ALPHA SUBUNIT"/>
    <property type="match status" value="1"/>
</dbReference>